<gene>
    <name evidence="2" type="ORF">PoB_003700900</name>
</gene>
<dbReference type="EMBL" id="BLXT01004186">
    <property type="protein sequence ID" value="GFO10504.1"/>
    <property type="molecule type" value="Genomic_DNA"/>
</dbReference>
<sequence>MTNTAADGVKPDLGSVSAGGGHSSVGLSGAELDAAVASITEQAMNAMKQAYSGMGIGAIGAQNAQVADATSALVAKAVAAANQAQARVLTAEAGPNTGQSLTVQATGQGLKILPTGETAVALSSKGAEAAVS</sequence>
<feature type="region of interest" description="Disordered" evidence="1">
    <location>
        <begin position="1"/>
        <end position="20"/>
    </location>
</feature>
<name>A0AAV4ARS3_9GAST</name>
<evidence type="ECO:0000256" key="1">
    <source>
        <dbReference type="SAM" id="MobiDB-lite"/>
    </source>
</evidence>
<accession>A0AAV4ARS3</accession>
<organism evidence="2 3">
    <name type="scientific">Plakobranchus ocellatus</name>
    <dbReference type="NCBI Taxonomy" id="259542"/>
    <lineage>
        <taxon>Eukaryota</taxon>
        <taxon>Metazoa</taxon>
        <taxon>Spiralia</taxon>
        <taxon>Lophotrochozoa</taxon>
        <taxon>Mollusca</taxon>
        <taxon>Gastropoda</taxon>
        <taxon>Heterobranchia</taxon>
        <taxon>Euthyneura</taxon>
        <taxon>Panpulmonata</taxon>
        <taxon>Sacoglossa</taxon>
        <taxon>Placobranchoidea</taxon>
        <taxon>Plakobranchidae</taxon>
        <taxon>Plakobranchus</taxon>
    </lineage>
</organism>
<dbReference type="Proteomes" id="UP000735302">
    <property type="component" value="Unassembled WGS sequence"/>
</dbReference>
<reference evidence="2 3" key="1">
    <citation type="journal article" date="2021" name="Elife">
        <title>Chloroplast acquisition without the gene transfer in kleptoplastic sea slugs, Plakobranchus ocellatus.</title>
        <authorList>
            <person name="Maeda T."/>
            <person name="Takahashi S."/>
            <person name="Yoshida T."/>
            <person name="Shimamura S."/>
            <person name="Takaki Y."/>
            <person name="Nagai Y."/>
            <person name="Toyoda A."/>
            <person name="Suzuki Y."/>
            <person name="Arimoto A."/>
            <person name="Ishii H."/>
            <person name="Satoh N."/>
            <person name="Nishiyama T."/>
            <person name="Hasebe M."/>
            <person name="Maruyama T."/>
            <person name="Minagawa J."/>
            <person name="Obokata J."/>
            <person name="Shigenobu S."/>
        </authorList>
    </citation>
    <scope>NUCLEOTIDE SEQUENCE [LARGE SCALE GENOMIC DNA]</scope>
</reference>
<keyword evidence="3" id="KW-1185">Reference proteome</keyword>
<proteinExistence type="predicted"/>
<comment type="caution">
    <text evidence="2">The sequence shown here is derived from an EMBL/GenBank/DDBJ whole genome shotgun (WGS) entry which is preliminary data.</text>
</comment>
<evidence type="ECO:0000313" key="3">
    <source>
        <dbReference type="Proteomes" id="UP000735302"/>
    </source>
</evidence>
<protein>
    <submittedName>
        <fullName evidence="2">Uncharacterized protein</fullName>
    </submittedName>
</protein>
<dbReference type="AlphaFoldDB" id="A0AAV4ARS3"/>
<evidence type="ECO:0000313" key="2">
    <source>
        <dbReference type="EMBL" id="GFO10504.1"/>
    </source>
</evidence>